<sequence>MDDMHVPEGKLKGKYKRIGAKVGRVVIIMQAISIVVVMLVCIFMYNSLVTKMQTDRCTNGTNMLAYELEKLSEGDDPNQLLDELKNRMGCEFTIFEGDTRAYTTVTQDGQRVVGTQLSSDLNKIVLQQGDTYVGESEIQGASFLCSYVPTKGDDGKINGLIFAGISREEAKQEVVLVIALSILVSAVVIGICIMFLTGYMKKRVSHPLGKITSAAGRLEQGDLGLADNEDIRIDISSNDEIGTLAQMFEDTFGRLRSYIGEISDVLEAMAGGNMTQGATQDYLGDFQSIKKSLDKIQSALNHTMGQISTSAEQVSSGAEQVSSSSQALAQGATEQASSIEEISATMAEISQNAKQTAEAAEKAGEYVNEAGSHLGVSIGFVDELNVAMKNISDSSKKIGTIIATIEDIAFQINILALNAAVEAARAGSAGKGFAVVADEVGNLASKSDKAAKATKELIESSIIAVTEGGNIVNKVTEALDQTSQSAGHVTDQMSIVVDAVENQTSALSQVTDGIDQISSVVQTNSATSEQCAAASEELSSQASLLKNLMRSFKLKNIR</sequence>
<keyword evidence="8" id="KW-0807">Transducer</keyword>
<evidence type="ECO:0000259" key="10">
    <source>
        <dbReference type="PROSITE" id="PS50111"/>
    </source>
</evidence>
<evidence type="ECO:0000256" key="4">
    <source>
        <dbReference type="ARBA" id="ARBA00022692"/>
    </source>
</evidence>
<reference evidence="12" key="1">
    <citation type="submission" date="2018-10" db="EMBL/GenBank/DDBJ databases">
        <title>Schaedlerella arabinophila gen. nov. sp. nov., isolated from the mouse intestinal tract and comparative analysis with the genome of the closely related altered Schaedler flora strain ASF502.</title>
        <authorList>
            <person name="Miyake S."/>
            <person name="Soh M."/>
            <person name="Seedorf H."/>
        </authorList>
    </citation>
    <scope>NUCLEOTIDE SEQUENCE [LARGE SCALE GENOMIC DNA]</scope>
    <source>
        <strain evidence="12">DSM 106076</strain>
    </source>
</reference>
<dbReference type="AlphaFoldDB" id="A0A3R8R2M7"/>
<feature type="transmembrane region" description="Helical" evidence="9">
    <location>
        <begin position="174"/>
        <end position="196"/>
    </location>
</feature>
<dbReference type="PRINTS" id="PR00260">
    <property type="entry name" value="CHEMTRNSDUCR"/>
</dbReference>
<dbReference type="GO" id="GO:0004888">
    <property type="term" value="F:transmembrane signaling receptor activity"/>
    <property type="evidence" value="ECO:0007669"/>
    <property type="project" value="InterPro"/>
</dbReference>
<evidence type="ECO:0000256" key="1">
    <source>
        <dbReference type="ARBA" id="ARBA00004651"/>
    </source>
</evidence>
<evidence type="ECO:0000259" key="11">
    <source>
        <dbReference type="PROSITE" id="PS50885"/>
    </source>
</evidence>
<dbReference type="PANTHER" id="PTHR43531">
    <property type="entry name" value="PROTEIN ICFG"/>
    <property type="match status" value="1"/>
</dbReference>
<feature type="domain" description="HAMP" evidence="11">
    <location>
        <begin position="202"/>
        <end position="260"/>
    </location>
</feature>
<comment type="caution">
    <text evidence="12">The sequence shown here is derived from an EMBL/GenBank/DDBJ whole genome shotgun (WGS) entry which is preliminary data.</text>
</comment>
<dbReference type="InterPro" id="IPR029151">
    <property type="entry name" value="Sensor-like_sf"/>
</dbReference>
<keyword evidence="4 9" id="KW-0812">Transmembrane</keyword>
<dbReference type="SMART" id="SM00304">
    <property type="entry name" value="HAMP"/>
    <property type="match status" value="1"/>
</dbReference>
<dbReference type="GO" id="GO:0007165">
    <property type="term" value="P:signal transduction"/>
    <property type="evidence" value="ECO:0007669"/>
    <property type="project" value="UniProtKB-KW"/>
</dbReference>
<dbReference type="CDD" id="cd11386">
    <property type="entry name" value="MCP_signal"/>
    <property type="match status" value="1"/>
</dbReference>
<comment type="subcellular location">
    <subcellularLocation>
        <location evidence="1">Cell membrane</location>
        <topology evidence="1">Multi-pass membrane protein</topology>
    </subcellularLocation>
</comment>
<dbReference type="EMBL" id="RHJS01000002">
    <property type="protein sequence ID" value="RRK30814.1"/>
    <property type="molecule type" value="Genomic_DNA"/>
</dbReference>
<keyword evidence="13" id="KW-1185">Reference proteome</keyword>
<evidence type="ECO:0000313" key="13">
    <source>
        <dbReference type="Proteomes" id="UP000274920"/>
    </source>
</evidence>
<evidence type="ECO:0000256" key="2">
    <source>
        <dbReference type="ARBA" id="ARBA00022475"/>
    </source>
</evidence>
<dbReference type="PROSITE" id="PS50111">
    <property type="entry name" value="CHEMOTAXIS_TRANSDUC_2"/>
    <property type="match status" value="1"/>
</dbReference>
<dbReference type="Gene3D" id="6.10.340.10">
    <property type="match status" value="1"/>
</dbReference>
<evidence type="ECO:0000256" key="3">
    <source>
        <dbReference type="ARBA" id="ARBA00022500"/>
    </source>
</evidence>
<feature type="transmembrane region" description="Helical" evidence="9">
    <location>
        <begin position="21"/>
        <end position="45"/>
    </location>
</feature>
<keyword evidence="2" id="KW-1003">Cell membrane</keyword>
<dbReference type="Pfam" id="PF00672">
    <property type="entry name" value="HAMP"/>
    <property type="match status" value="1"/>
</dbReference>
<dbReference type="SMART" id="SM00283">
    <property type="entry name" value="MA"/>
    <property type="match status" value="1"/>
</dbReference>
<accession>A0A3R8R2M7</accession>
<dbReference type="PANTHER" id="PTHR43531:SF11">
    <property type="entry name" value="METHYL-ACCEPTING CHEMOTAXIS PROTEIN 3"/>
    <property type="match status" value="1"/>
</dbReference>
<comment type="similarity">
    <text evidence="7">Belongs to the methyl-accepting chemotaxis (MCP) protein family.</text>
</comment>
<dbReference type="Proteomes" id="UP000274920">
    <property type="component" value="Unassembled WGS sequence"/>
</dbReference>
<dbReference type="CDD" id="cd06225">
    <property type="entry name" value="HAMP"/>
    <property type="match status" value="1"/>
</dbReference>
<evidence type="ECO:0000256" key="6">
    <source>
        <dbReference type="ARBA" id="ARBA00023136"/>
    </source>
</evidence>
<evidence type="ECO:0000256" key="8">
    <source>
        <dbReference type="PROSITE-ProRule" id="PRU00284"/>
    </source>
</evidence>
<dbReference type="InterPro" id="IPR051310">
    <property type="entry name" value="MCP_chemotaxis"/>
</dbReference>
<organism evidence="12 13">
    <name type="scientific">Schaedlerella arabinosiphila</name>
    <dbReference type="NCBI Taxonomy" id="2044587"/>
    <lineage>
        <taxon>Bacteria</taxon>
        <taxon>Bacillati</taxon>
        <taxon>Bacillota</taxon>
        <taxon>Clostridia</taxon>
        <taxon>Lachnospirales</taxon>
        <taxon>Lachnospiraceae</taxon>
        <taxon>Schaedlerella</taxon>
    </lineage>
</organism>
<dbReference type="Gene3D" id="1.10.287.950">
    <property type="entry name" value="Methyl-accepting chemotaxis protein"/>
    <property type="match status" value="1"/>
</dbReference>
<evidence type="ECO:0000256" key="9">
    <source>
        <dbReference type="SAM" id="Phobius"/>
    </source>
</evidence>
<gene>
    <name evidence="12" type="ORF">EBB54_05075</name>
</gene>
<dbReference type="SUPFAM" id="SSF103190">
    <property type="entry name" value="Sensory domain-like"/>
    <property type="match status" value="1"/>
</dbReference>
<keyword evidence="5 9" id="KW-1133">Transmembrane helix</keyword>
<proteinExistence type="inferred from homology"/>
<dbReference type="Pfam" id="PF17202">
    <property type="entry name" value="sCache_3_3"/>
    <property type="match status" value="1"/>
</dbReference>
<evidence type="ECO:0000256" key="7">
    <source>
        <dbReference type="ARBA" id="ARBA00029447"/>
    </source>
</evidence>
<dbReference type="SUPFAM" id="SSF58104">
    <property type="entry name" value="Methyl-accepting chemotaxis protein (MCP) signaling domain"/>
    <property type="match status" value="1"/>
</dbReference>
<dbReference type="GO" id="GO:0006935">
    <property type="term" value="P:chemotaxis"/>
    <property type="evidence" value="ECO:0007669"/>
    <property type="project" value="UniProtKB-KW"/>
</dbReference>
<dbReference type="Pfam" id="PF18947">
    <property type="entry name" value="HAMP_2"/>
    <property type="match status" value="1"/>
</dbReference>
<evidence type="ECO:0000256" key="5">
    <source>
        <dbReference type="ARBA" id="ARBA00022989"/>
    </source>
</evidence>
<dbReference type="Pfam" id="PF00015">
    <property type="entry name" value="MCPsignal"/>
    <property type="match status" value="1"/>
</dbReference>
<keyword evidence="3" id="KW-0145">Chemotaxis</keyword>
<dbReference type="InterPro" id="IPR004089">
    <property type="entry name" value="MCPsignal_dom"/>
</dbReference>
<feature type="domain" description="Methyl-accepting transducer" evidence="10">
    <location>
        <begin position="310"/>
        <end position="539"/>
    </location>
</feature>
<keyword evidence="6 9" id="KW-0472">Membrane</keyword>
<dbReference type="InterPro" id="IPR004090">
    <property type="entry name" value="Chemotax_Me-accpt_rcpt"/>
</dbReference>
<dbReference type="InterPro" id="IPR003660">
    <property type="entry name" value="HAMP_dom"/>
</dbReference>
<evidence type="ECO:0000313" key="12">
    <source>
        <dbReference type="EMBL" id="RRK30814.1"/>
    </source>
</evidence>
<dbReference type="GO" id="GO:0005886">
    <property type="term" value="C:plasma membrane"/>
    <property type="evidence" value="ECO:0007669"/>
    <property type="project" value="UniProtKB-SubCell"/>
</dbReference>
<name>A0A3R8R2M7_9FIRM</name>
<dbReference type="PROSITE" id="PS50885">
    <property type="entry name" value="HAMP"/>
    <property type="match status" value="1"/>
</dbReference>
<dbReference type="InterPro" id="IPR033463">
    <property type="entry name" value="sCache_3"/>
</dbReference>
<protein>
    <submittedName>
        <fullName evidence="12">Methyl-accepting chemotaxis protein</fullName>
    </submittedName>
</protein>